<sequence length="602" mass="67396">MSLRLSIEYQGVRLASERSDLGQTDGPSATSLGRGKMRSRGFDQGEENPGQGGGSRKISREHHLEELEQRLADIEDRDEKRCGSPFCLFPLFDPIRPYLSLAKMKKKHVTIDDPSAAPSFKEPWRTLQDDATAYRSMHAPKHMLSPGQDGYRTPTIEDYETKQGGPTTPSGARTPSGLATPNGHITPNILHHRPPHTRHHSNLSSTSLAHSIFDNLHWRERIRHYTWTFFTMTMATGGISNVLYAVPFRFRGLEAIGVIFFLLNLVLFLINIVMISLRFYCHPETFRASFLHPTERLFVPAAVVSFGTILLNISQYGPSHAGKWLNDAVFVMFWVDVSLALIASMGVYLIMWSTASFTIEKMTPVWIFPAYPLLIIGPHAAVLSQTLEQKRAFDIIVGGFTLQGIGFMVSLMIYSAFIYRLMTQKLPHESTRPGMFVSVGPSGFTVAGVIGMAEGAQRALPPDFMGNTQISAMILKVVSAWMSLWIWGLAFWFFFISVGAHWSCVGPNKMVFTMTWYSYVFPNTALVTSTFAIGKAFDSITIQIIGCVMTSILILTWFFVVGMMIRAIALKQILWPQKGEDKDEGGFKGPRPKAKSNRRFSV</sequence>
<evidence type="ECO:0000256" key="3">
    <source>
        <dbReference type="ARBA" id="ARBA00022989"/>
    </source>
</evidence>
<dbReference type="InterPro" id="IPR004695">
    <property type="entry name" value="SLAC1/Mae1/Ssu1/TehA"/>
</dbReference>
<organism evidence="7 8">
    <name type="scientific">Alectoria fallacina</name>
    <dbReference type="NCBI Taxonomy" id="1903189"/>
    <lineage>
        <taxon>Eukaryota</taxon>
        <taxon>Fungi</taxon>
        <taxon>Dikarya</taxon>
        <taxon>Ascomycota</taxon>
        <taxon>Pezizomycotina</taxon>
        <taxon>Lecanoromycetes</taxon>
        <taxon>OSLEUM clade</taxon>
        <taxon>Lecanoromycetidae</taxon>
        <taxon>Lecanorales</taxon>
        <taxon>Lecanorineae</taxon>
        <taxon>Parmeliaceae</taxon>
        <taxon>Alectoria</taxon>
    </lineage>
</organism>
<dbReference type="EMBL" id="CAJPDR010000010">
    <property type="protein sequence ID" value="CAF9905332.1"/>
    <property type="molecule type" value="Genomic_DNA"/>
</dbReference>
<feature type="region of interest" description="Disordered" evidence="5">
    <location>
        <begin position="579"/>
        <end position="602"/>
    </location>
</feature>
<dbReference type="OrthoDB" id="2901184at2759"/>
<dbReference type="InterPro" id="IPR038665">
    <property type="entry name" value="Voltage-dep_anion_channel_sf"/>
</dbReference>
<dbReference type="AlphaFoldDB" id="A0A8H3HWI2"/>
<dbReference type="Proteomes" id="UP000664203">
    <property type="component" value="Unassembled WGS sequence"/>
</dbReference>
<feature type="compositionally biased region" description="Polar residues" evidence="5">
    <location>
        <begin position="164"/>
        <end position="181"/>
    </location>
</feature>
<feature type="region of interest" description="Disordered" evidence="5">
    <location>
        <begin position="160"/>
        <end position="181"/>
    </location>
</feature>
<name>A0A8H3HWI2_9LECA</name>
<keyword evidence="2 6" id="KW-0812">Transmembrane</keyword>
<feature type="transmembrane region" description="Helical" evidence="6">
    <location>
        <begin position="256"/>
        <end position="277"/>
    </location>
</feature>
<feature type="transmembrane region" description="Helical" evidence="6">
    <location>
        <begin position="516"/>
        <end position="534"/>
    </location>
</feature>
<feature type="region of interest" description="Disordered" evidence="5">
    <location>
        <begin position="16"/>
        <end position="62"/>
    </location>
</feature>
<feature type="transmembrane region" description="Helical" evidence="6">
    <location>
        <begin position="473"/>
        <end position="495"/>
    </location>
</feature>
<feature type="transmembrane region" description="Helical" evidence="6">
    <location>
        <begin position="328"/>
        <end position="351"/>
    </location>
</feature>
<dbReference type="GO" id="GO:0015140">
    <property type="term" value="F:malate transmembrane transporter activity"/>
    <property type="evidence" value="ECO:0007669"/>
    <property type="project" value="InterPro"/>
</dbReference>
<evidence type="ECO:0000256" key="1">
    <source>
        <dbReference type="ARBA" id="ARBA00004141"/>
    </source>
</evidence>
<evidence type="ECO:0008006" key="9">
    <source>
        <dbReference type="Google" id="ProtNLM"/>
    </source>
</evidence>
<reference evidence="7" key="1">
    <citation type="submission" date="2021-03" db="EMBL/GenBank/DDBJ databases">
        <authorList>
            <person name="Tagirdzhanova G."/>
        </authorList>
    </citation>
    <scope>NUCLEOTIDE SEQUENCE</scope>
</reference>
<dbReference type="GO" id="GO:0016020">
    <property type="term" value="C:membrane"/>
    <property type="evidence" value="ECO:0007669"/>
    <property type="project" value="UniProtKB-SubCell"/>
</dbReference>
<feature type="compositionally biased region" description="Basic residues" evidence="5">
    <location>
        <begin position="590"/>
        <end position="602"/>
    </location>
</feature>
<dbReference type="PANTHER" id="PTHR31162:SF3">
    <property type="entry name" value="TRANSPORTER_MALIC ACID TRANSPORT PROTEIN, PUTATIVE-RELATED"/>
    <property type="match status" value="1"/>
</dbReference>
<evidence type="ECO:0000256" key="5">
    <source>
        <dbReference type="SAM" id="MobiDB-lite"/>
    </source>
</evidence>
<evidence type="ECO:0000256" key="4">
    <source>
        <dbReference type="ARBA" id="ARBA00023136"/>
    </source>
</evidence>
<evidence type="ECO:0000313" key="8">
    <source>
        <dbReference type="Proteomes" id="UP000664203"/>
    </source>
</evidence>
<dbReference type="InterPro" id="IPR030185">
    <property type="entry name" value="Mae1"/>
</dbReference>
<feature type="transmembrane region" description="Helical" evidence="6">
    <location>
        <begin position="363"/>
        <end position="383"/>
    </location>
</feature>
<dbReference type="Gene3D" id="1.50.10.150">
    <property type="entry name" value="Voltage-dependent anion channel"/>
    <property type="match status" value="1"/>
</dbReference>
<evidence type="ECO:0000256" key="2">
    <source>
        <dbReference type="ARBA" id="ARBA00022692"/>
    </source>
</evidence>
<accession>A0A8H3HWI2</accession>
<feature type="transmembrane region" description="Helical" evidence="6">
    <location>
        <begin position="225"/>
        <end position="244"/>
    </location>
</feature>
<feature type="compositionally biased region" description="Polar residues" evidence="5">
    <location>
        <begin position="21"/>
        <end position="31"/>
    </location>
</feature>
<feature type="transmembrane region" description="Helical" evidence="6">
    <location>
        <begin position="540"/>
        <end position="565"/>
    </location>
</feature>
<gene>
    <name evidence="7" type="ORF">ALECFALPRED_000222</name>
</gene>
<evidence type="ECO:0000256" key="6">
    <source>
        <dbReference type="SAM" id="Phobius"/>
    </source>
</evidence>
<keyword evidence="8" id="KW-1185">Reference proteome</keyword>
<evidence type="ECO:0000313" key="7">
    <source>
        <dbReference type="EMBL" id="CAF9905332.1"/>
    </source>
</evidence>
<proteinExistence type="predicted"/>
<comment type="subcellular location">
    <subcellularLocation>
        <location evidence="1">Membrane</location>
        <topology evidence="1">Multi-pass membrane protein</topology>
    </subcellularLocation>
</comment>
<dbReference type="Pfam" id="PF03595">
    <property type="entry name" value="SLAC1"/>
    <property type="match status" value="1"/>
</dbReference>
<dbReference type="PANTHER" id="PTHR31162">
    <property type="entry name" value="MALIC ACID TRANSPORT PROTEIN-RELATED"/>
    <property type="match status" value="1"/>
</dbReference>
<protein>
    <recommendedName>
        <fullName evidence="9">Malic acid transport protein</fullName>
    </recommendedName>
</protein>
<comment type="caution">
    <text evidence="7">The sequence shown here is derived from an EMBL/GenBank/DDBJ whole genome shotgun (WGS) entry which is preliminary data.</text>
</comment>
<dbReference type="CDD" id="cd09317">
    <property type="entry name" value="TDT_Mae1_like"/>
    <property type="match status" value="1"/>
</dbReference>
<keyword evidence="4 6" id="KW-0472">Membrane</keyword>
<feature type="transmembrane region" description="Helical" evidence="6">
    <location>
        <begin position="297"/>
        <end position="316"/>
    </location>
</feature>
<feature type="transmembrane region" description="Helical" evidence="6">
    <location>
        <begin position="395"/>
        <end position="422"/>
    </location>
</feature>
<keyword evidence="3 6" id="KW-1133">Transmembrane helix</keyword>